<name>A0A327ZNN0_9STAP</name>
<proteinExistence type="inferred from homology"/>
<protein>
    <submittedName>
        <fullName evidence="6">ABC transporter ATP-binding protein</fullName>
    </submittedName>
</protein>
<dbReference type="AlphaFoldDB" id="A0A327ZNN0"/>
<dbReference type="Proteomes" id="UP000249808">
    <property type="component" value="Unassembled WGS sequence"/>
</dbReference>
<keyword evidence="4 6" id="KW-0067">ATP-binding</keyword>
<dbReference type="InterPro" id="IPR027417">
    <property type="entry name" value="P-loop_NTPase"/>
</dbReference>
<dbReference type="RefSeq" id="WP_111716756.1">
    <property type="nucleotide sequence ID" value="NZ_JBHSSR010000016.1"/>
</dbReference>
<dbReference type="Gene3D" id="3.40.50.300">
    <property type="entry name" value="P-loop containing nucleotide triphosphate hydrolases"/>
    <property type="match status" value="1"/>
</dbReference>
<evidence type="ECO:0000256" key="1">
    <source>
        <dbReference type="ARBA" id="ARBA00005417"/>
    </source>
</evidence>
<evidence type="ECO:0000256" key="4">
    <source>
        <dbReference type="ARBA" id="ARBA00022840"/>
    </source>
</evidence>
<dbReference type="GO" id="GO:0005524">
    <property type="term" value="F:ATP binding"/>
    <property type="evidence" value="ECO:0007669"/>
    <property type="project" value="UniProtKB-KW"/>
</dbReference>
<comment type="similarity">
    <text evidence="1">Belongs to the ABC transporter superfamily.</text>
</comment>
<evidence type="ECO:0000313" key="7">
    <source>
        <dbReference type="Proteomes" id="UP000249808"/>
    </source>
</evidence>
<keyword evidence="3" id="KW-0547">Nucleotide-binding</keyword>
<evidence type="ECO:0000256" key="2">
    <source>
        <dbReference type="ARBA" id="ARBA00022448"/>
    </source>
</evidence>
<dbReference type="InterPro" id="IPR003439">
    <property type="entry name" value="ABC_transporter-like_ATP-bd"/>
</dbReference>
<dbReference type="PANTHER" id="PTHR43335:SF4">
    <property type="entry name" value="ABC TRANSPORTER, ATP-BINDING PROTEIN"/>
    <property type="match status" value="1"/>
</dbReference>
<sequence length="241" mass="27029">MNKSVLKLDEVNKIVKGAHLIQNISFDIKEGEIVGFLGANGAGKTTTMRMIVGLSKITSGEIQICNSSINTNFKEAVKNIGAIIENPDFYNYLSGYENLKLCANQFDNVTEERIQDVIKLVRLDNKIHQKVAHYSLGMKQRLGIGQAILHQPKLLILDEPLNGLDPDGISEFRLLMNYLAKKENTAILISSHLLTEMSLVADRVVILDNGKIIGREEILNDQFDLEKKYREIVGGYHESFN</sequence>
<dbReference type="Pfam" id="PF00005">
    <property type="entry name" value="ABC_tran"/>
    <property type="match status" value="1"/>
</dbReference>
<evidence type="ECO:0000313" key="6">
    <source>
        <dbReference type="EMBL" id="RAK43980.1"/>
    </source>
</evidence>
<dbReference type="PROSITE" id="PS00211">
    <property type="entry name" value="ABC_TRANSPORTER_1"/>
    <property type="match status" value="1"/>
</dbReference>
<organism evidence="6 7">
    <name type="scientific">Macrococcus epidermidis</name>
    <dbReference type="NCBI Taxonomy" id="1902580"/>
    <lineage>
        <taxon>Bacteria</taxon>
        <taxon>Bacillati</taxon>
        <taxon>Bacillota</taxon>
        <taxon>Bacilli</taxon>
        <taxon>Bacillales</taxon>
        <taxon>Staphylococcaceae</taxon>
        <taxon>Macrococcus</taxon>
    </lineage>
</organism>
<keyword evidence="7" id="KW-1185">Reference proteome</keyword>
<dbReference type="PANTHER" id="PTHR43335">
    <property type="entry name" value="ABC TRANSPORTER, ATP-BINDING PROTEIN"/>
    <property type="match status" value="1"/>
</dbReference>
<dbReference type="SMART" id="SM00382">
    <property type="entry name" value="AAA"/>
    <property type="match status" value="1"/>
</dbReference>
<keyword evidence="2" id="KW-0813">Transport</keyword>
<feature type="domain" description="ABC transporter" evidence="5">
    <location>
        <begin position="6"/>
        <end position="234"/>
    </location>
</feature>
<dbReference type="SUPFAM" id="SSF52540">
    <property type="entry name" value="P-loop containing nucleoside triphosphate hydrolases"/>
    <property type="match status" value="1"/>
</dbReference>
<dbReference type="PROSITE" id="PS50893">
    <property type="entry name" value="ABC_TRANSPORTER_2"/>
    <property type="match status" value="1"/>
</dbReference>
<evidence type="ECO:0000259" key="5">
    <source>
        <dbReference type="PROSITE" id="PS50893"/>
    </source>
</evidence>
<gene>
    <name evidence="6" type="ORF">BHU61_10525</name>
</gene>
<dbReference type="GO" id="GO:0016887">
    <property type="term" value="F:ATP hydrolysis activity"/>
    <property type="evidence" value="ECO:0007669"/>
    <property type="project" value="InterPro"/>
</dbReference>
<comment type="caution">
    <text evidence="6">The sequence shown here is derived from an EMBL/GenBank/DDBJ whole genome shotgun (WGS) entry which is preliminary data.</text>
</comment>
<dbReference type="InterPro" id="IPR003593">
    <property type="entry name" value="AAA+_ATPase"/>
</dbReference>
<dbReference type="InterPro" id="IPR017871">
    <property type="entry name" value="ABC_transporter-like_CS"/>
</dbReference>
<dbReference type="EMBL" id="PZJH01000006">
    <property type="protein sequence ID" value="RAK43980.1"/>
    <property type="molecule type" value="Genomic_DNA"/>
</dbReference>
<evidence type="ECO:0000256" key="3">
    <source>
        <dbReference type="ARBA" id="ARBA00022741"/>
    </source>
</evidence>
<reference evidence="6 7" key="1">
    <citation type="journal article" date="2018" name="Front. Microbiol.">
        <title>Description and Comparative Genomics of Macrococcus caseolyticus subsp. hominis subsp. nov., Macrococcus goetzii sp. nov., Macrococcus epidermidis sp. nov., and Macrococcus bohemicus sp. nov., Novel Macrococci From Human Clinical Material With Virulence Potential and Suspected Uptake of Foreign DNA by Natural Transformation.</title>
        <authorList>
            <person name="Maslanova I."/>
            <person name="Wertheimer Z."/>
            <person name="Sedlacek I."/>
            <person name="Svec P."/>
            <person name="Indrakova A."/>
            <person name="Kovarovic V."/>
            <person name="Schumann P."/>
            <person name="Sproer C."/>
            <person name="Kralova S."/>
            <person name="Sedo O."/>
            <person name="Kristofova L."/>
            <person name="Vrbovska V."/>
            <person name="Fuzik T."/>
            <person name="Petras P."/>
            <person name="Zdrahal Z."/>
            <person name="Ruzickova V."/>
            <person name="Doskar J."/>
            <person name="Pantucek R."/>
        </authorList>
    </citation>
    <scope>NUCLEOTIDE SEQUENCE [LARGE SCALE GENOMIC DNA]</scope>
    <source>
        <strain evidence="6 7">01/688</strain>
    </source>
</reference>
<accession>A0A327ZNN0</accession>